<feature type="domain" description="DUF637" evidence="2">
    <location>
        <begin position="277"/>
        <end position="418"/>
    </location>
</feature>
<keyword evidence="1" id="KW-0472">Membrane</keyword>
<evidence type="ECO:0000256" key="1">
    <source>
        <dbReference type="SAM" id="Phobius"/>
    </source>
</evidence>
<protein>
    <recommendedName>
        <fullName evidence="2">DUF637 domain-containing protein</fullName>
    </recommendedName>
</protein>
<dbReference type="AlphaFoldDB" id="X1KXV3"/>
<dbReference type="Pfam" id="PF04830">
    <property type="entry name" value="DUF637"/>
    <property type="match status" value="1"/>
</dbReference>
<name>X1KXV3_9ZZZZ</name>
<accession>X1KXV3</accession>
<dbReference type="EMBL" id="BARV01006369">
    <property type="protein sequence ID" value="GAI11922.1"/>
    <property type="molecule type" value="Genomic_DNA"/>
</dbReference>
<comment type="caution">
    <text evidence="3">The sequence shown here is derived from an EMBL/GenBank/DDBJ whole genome shotgun (WGS) entry which is preliminary data.</text>
</comment>
<reference evidence="3" key="1">
    <citation type="journal article" date="2014" name="Front. Microbiol.">
        <title>High frequency of phylogenetically diverse reductive dehalogenase-homologous genes in deep subseafloor sedimentary metagenomes.</title>
        <authorList>
            <person name="Kawai M."/>
            <person name="Futagami T."/>
            <person name="Toyoda A."/>
            <person name="Takaki Y."/>
            <person name="Nishi S."/>
            <person name="Hori S."/>
            <person name="Arai W."/>
            <person name="Tsubouchi T."/>
            <person name="Morono Y."/>
            <person name="Uchiyama I."/>
            <person name="Ito T."/>
            <person name="Fujiyama A."/>
            <person name="Inagaki F."/>
            <person name="Takami H."/>
        </authorList>
    </citation>
    <scope>NUCLEOTIDE SEQUENCE</scope>
    <source>
        <strain evidence="3">Expedition CK06-06</strain>
    </source>
</reference>
<keyword evidence="1" id="KW-0812">Transmembrane</keyword>
<feature type="non-terminal residue" evidence="3">
    <location>
        <position position="1"/>
    </location>
</feature>
<proteinExistence type="predicted"/>
<keyword evidence="1" id="KW-1133">Transmembrane helix</keyword>
<sequence>HNIALGTALTQTQVNELDKPLLWYVQQAVPDPNCNTVASTACPTVNALVPQVYLPEGYAQALTKPTGGTIAGDKVSLDIAGQLRNSGAITAADTLNVKAGSIDAGPNVVDIGTSAYKAQGGWNVITGTVAQPGGFMSAMRMHIEADSIHAVNNAFLIRNADGTVDEAATVALVNQLKANLGLNYTEGTVADDIHTRFIQEKKGGFGPIGMVVAMVAAVAISIVTAGAGAVLVTAALGSAFAATAVGVAMSVAISGLIAGTLSSMVSQLILTGSLNIGAALKAGVVSGVTAGLTQGALGALNLGNAGVTSIGDNLAKGSWDAVQSNLGNYVQASVVRSAISAGVNTVAYGGSFGQAFANGLVRDAAAVGANAIGVTLPGIGAVGADTGTILANAASHALLGCAAQSLTGGDCAGGAVGGAASALAAPLIRDAVYADSSAAKYSDDLNRLAATVGLASLIGGAAGALLGTNATS</sequence>
<gene>
    <name evidence="3" type="ORF">S06H3_13048</name>
</gene>
<feature type="non-terminal residue" evidence="3">
    <location>
        <position position="472"/>
    </location>
</feature>
<evidence type="ECO:0000313" key="3">
    <source>
        <dbReference type="EMBL" id="GAI11922.1"/>
    </source>
</evidence>
<feature type="transmembrane region" description="Helical" evidence="1">
    <location>
        <begin position="205"/>
        <end position="232"/>
    </location>
</feature>
<organism evidence="3">
    <name type="scientific">marine sediment metagenome</name>
    <dbReference type="NCBI Taxonomy" id="412755"/>
    <lineage>
        <taxon>unclassified sequences</taxon>
        <taxon>metagenomes</taxon>
        <taxon>ecological metagenomes</taxon>
    </lineage>
</organism>
<evidence type="ECO:0000259" key="2">
    <source>
        <dbReference type="Pfam" id="PF04830"/>
    </source>
</evidence>
<feature type="transmembrane region" description="Helical" evidence="1">
    <location>
        <begin position="238"/>
        <end position="261"/>
    </location>
</feature>
<dbReference type="InterPro" id="IPR006915">
    <property type="entry name" value="DUF637_hemagglutn_put"/>
</dbReference>